<dbReference type="EMBL" id="FNIX01000023">
    <property type="protein sequence ID" value="SDP94346.1"/>
    <property type="molecule type" value="Genomic_DNA"/>
</dbReference>
<dbReference type="Proteomes" id="UP000199691">
    <property type="component" value="Unassembled WGS sequence"/>
</dbReference>
<sequence>MPAIEAMLTYHHLTILREPMVVVDPAAPIGADQPLKLAAAKIDYILVSDTCGLTRFTTRLFYDNHIALRTYPGEAANYRVLDE</sequence>
<evidence type="ECO:0000313" key="2">
    <source>
        <dbReference type="Proteomes" id="UP000199691"/>
    </source>
</evidence>
<name>A0A1H0WVT5_9PSEU</name>
<reference evidence="2" key="1">
    <citation type="submission" date="2016-10" db="EMBL/GenBank/DDBJ databases">
        <authorList>
            <person name="Varghese N."/>
            <person name="Submissions S."/>
        </authorList>
    </citation>
    <scope>NUCLEOTIDE SEQUENCE [LARGE SCALE GENOMIC DNA]</scope>
    <source>
        <strain evidence="2">CGMCC 4.6609</strain>
    </source>
</reference>
<proteinExistence type="predicted"/>
<accession>A0A1H0WVT5</accession>
<dbReference type="AlphaFoldDB" id="A0A1H0WVT5"/>
<gene>
    <name evidence="1" type="ORF">SAMN05421507_12378</name>
</gene>
<keyword evidence="2" id="KW-1185">Reference proteome</keyword>
<protein>
    <submittedName>
        <fullName evidence="1">Uncharacterized protein</fullName>
    </submittedName>
</protein>
<organism evidence="1 2">
    <name type="scientific">Lentzea jiangxiensis</name>
    <dbReference type="NCBI Taxonomy" id="641025"/>
    <lineage>
        <taxon>Bacteria</taxon>
        <taxon>Bacillati</taxon>
        <taxon>Actinomycetota</taxon>
        <taxon>Actinomycetes</taxon>
        <taxon>Pseudonocardiales</taxon>
        <taxon>Pseudonocardiaceae</taxon>
        <taxon>Lentzea</taxon>
    </lineage>
</organism>
<evidence type="ECO:0000313" key="1">
    <source>
        <dbReference type="EMBL" id="SDP94346.1"/>
    </source>
</evidence>